<proteinExistence type="predicted"/>
<dbReference type="CDD" id="cd06558">
    <property type="entry name" value="crotonase-like"/>
    <property type="match status" value="1"/>
</dbReference>
<evidence type="ECO:0000313" key="2">
    <source>
        <dbReference type="EMBL" id="CAH1722273.1"/>
    </source>
</evidence>
<feature type="compositionally biased region" description="Basic and acidic residues" evidence="1">
    <location>
        <begin position="532"/>
        <end position="553"/>
    </location>
</feature>
<dbReference type="InterPro" id="IPR029045">
    <property type="entry name" value="ClpP/crotonase-like_dom_sf"/>
</dbReference>
<dbReference type="AlphaFoldDB" id="A0A9P0IYU1"/>
<reference evidence="2" key="2">
    <citation type="submission" date="2022-10" db="EMBL/GenBank/DDBJ databases">
        <authorList>
            <consortium name="ENA_rothamsted_submissions"/>
            <consortium name="culmorum"/>
            <person name="King R."/>
        </authorList>
    </citation>
    <scope>NUCLEOTIDE SEQUENCE</scope>
</reference>
<dbReference type="Pfam" id="PF00378">
    <property type="entry name" value="ECH_1"/>
    <property type="match status" value="1"/>
</dbReference>
<dbReference type="SUPFAM" id="SSF52096">
    <property type="entry name" value="ClpP/crotonase"/>
    <property type="match status" value="1"/>
</dbReference>
<feature type="region of interest" description="Disordered" evidence="1">
    <location>
        <begin position="377"/>
        <end position="410"/>
    </location>
</feature>
<accession>A0A9P0IYU1</accession>
<feature type="compositionally biased region" description="Basic and acidic residues" evidence="1">
    <location>
        <begin position="700"/>
        <end position="709"/>
    </location>
</feature>
<dbReference type="PANTHER" id="PTHR43684">
    <property type="match status" value="1"/>
</dbReference>
<sequence length="913" mass="101526">MDSVSIEVSGKNVVDEKEQIKIIESVPKKITTSLQIPKTETISLEIAREQLNNLTKKRSKKASPVTSDSENTSIVVETVKELEVQPITAKQETFPEILYDGKPTMPNLSSAIISKEELEDEIRKKIVKSDTQQQVVNKKSISYDIGSIEIPQELILSEINSSASSSKDNSQSSQLDEQQLIDILEGKDDQNDEVGQIIEVIGENGMLLVKDNKDDQMTSYEIISTEDEKMQSKKQKLLEREIAMRQIASMPTRKNRKLKSQFAIPTTSSNATQKQSLVQSLAMDWNDDDKGEEVILELENIEERDGEPKIKILNMTILNESSEEIKSPTQNKSSPKLPTLQVYKNEPKILNKNAPKILNVNAPKLPAEEPKRVIRRKTIWDPSAASKSQSQSPTPPMIEKKPTPNKMPISLPSTITIKKLTKESLAKNALAIADQKEQQQQQAQGRKGKKKSEIDKLFQDEGAVNMIYSLERQNNNRDVPEIEVNVDQKSMIDKSEEKTKLIAKAKTIKQTIMKQSTSPPEAKITPVRPQRIKRDLTPSKSESDSSSEKKGTPEKTVIITKAQKTPVVGRQRKVDDSWDFVRKAQTTCDDAMIIRRHSNSSYSSSAPTSPRRLSLDAEEIGKFKDERNGFKFTKPQEKSPEIQKDLKSCVGGLVEELRNTLSTKLGKGKGTTEKTLKGKKRTAAAANNSNSQESPPTKQRVSERRSNGTEKEFKIIKEDALTHIILTANPLTITLLGEIKTLLGHLETDESCKVVLITASEDFSHGLDYSTLIQNTIDKRKQAASDLVTAVKNFFIFLAAFPKVIVCGLKGTVSGIAVSMLPLFDAVIAESSTKFSLAHGMIGSNVEGISILQASNKINANIITELFYMNEILNVTSALNYGLVSKIVPNNMESNTKEICMKMSTLSSQVSVY</sequence>
<evidence type="ECO:0000313" key="3">
    <source>
        <dbReference type="Proteomes" id="UP001153620"/>
    </source>
</evidence>
<gene>
    <name evidence="2" type="ORF">CHIRRI_LOCUS8342</name>
</gene>
<dbReference type="InterPro" id="IPR001753">
    <property type="entry name" value="Enoyl-CoA_hydra/iso"/>
</dbReference>
<feature type="region of interest" description="Disordered" evidence="1">
    <location>
        <begin position="664"/>
        <end position="709"/>
    </location>
</feature>
<reference evidence="2" key="1">
    <citation type="submission" date="2022-01" db="EMBL/GenBank/DDBJ databases">
        <authorList>
            <person name="King R."/>
        </authorList>
    </citation>
    <scope>NUCLEOTIDE SEQUENCE</scope>
</reference>
<dbReference type="InterPro" id="IPR051053">
    <property type="entry name" value="ECH/Chromodomain_protein"/>
</dbReference>
<dbReference type="Proteomes" id="UP001153620">
    <property type="component" value="Chromosome 2"/>
</dbReference>
<dbReference type="Gene3D" id="3.90.226.10">
    <property type="entry name" value="2-enoyl-CoA Hydratase, Chain A, domain 1"/>
    <property type="match status" value="1"/>
</dbReference>
<evidence type="ECO:0000256" key="1">
    <source>
        <dbReference type="SAM" id="MobiDB-lite"/>
    </source>
</evidence>
<feature type="region of interest" description="Disordered" evidence="1">
    <location>
        <begin position="511"/>
        <end position="573"/>
    </location>
</feature>
<keyword evidence="3" id="KW-1185">Reference proteome</keyword>
<feature type="compositionally biased region" description="Low complexity" evidence="1">
    <location>
        <begin position="382"/>
        <end position="392"/>
    </location>
</feature>
<dbReference type="OrthoDB" id="3936150at2759"/>
<dbReference type="EMBL" id="OU895878">
    <property type="protein sequence ID" value="CAH1722273.1"/>
    <property type="molecule type" value="Genomic_DNA"/>
</dbReference>
<dbReference type="PANTHER" id="PTHR43684:SF13">
    <property type="entry name" value="CHROMODOMAIN Y-LIKE PROTEIN"/>
    <property type="match status" value="1"/>
</dbReference>
<protein>
    <submittedName>
        <fullName evidence="2">Uncharacterized protein</fullName>
    </submittedName>
</protein>
<name>A0A9P0IYU1_9DIPT</name>
<organism evidence="2 3">
    <name type="scientific">Chironomus riparius</name>
    <dbReference type="NCBI Taxonomy" id="315576"/>
    <lineage>
        <taxon>Eukaryota</taxon>
        <taxon>Metazoa</taxon>
        <taxon>Ecdysozoa</taxon>
        <taxon>Arthropoda</taxon>
        <taxon>Hexapoda</taxon>
        <taxon>Insecta</taxon>
        <taxon>Pterygota</taxon>
        <taxon>Neoptera</taxon>
        <taxon>Endopterygota</taxon>
        <taxon>Diptera</taxon>
        <taxon>Nematocera</taxon>
        <taxon>Chironomoidea</taxon>
        <taxon>Chironomidae</taxon>
        <taxon>Chironominae</taxon>
        <taxon>Chironomus</taxon>
    </lineage>
</organism>